<dbReference type="Pfam" id="PF00994">
    <property type="entry name" value="MoCF_biosynth"/>
    <property type="match status" value="1"/>
</dbReference>
<dbReference type="Pfam" id="PF18146">
    <property type="entry name" value="CinA_KH"/>
    <property type="match status" value="1"/>
</dbReference>
<dbReference type="InterPro" id="IPR008136">
    <property type="entry name" value="CinA_C"/>
</dbReference>
<dbReference type="Pfam" id="PF02464">
    <property type="entry name" value="CinA"/>
    <property type="match status" value="1"/>
</dbReference>
<sequence length="416" mass="45159">MKAYLITIGDEILIGQIIDTNSAWMGQQLNLNGMQVAGITTAPDEEQGIRAALQEGLSKADAVLITGGLGPTKDDVTKKVLAGFTGGRLLFHEETYRSITRFFEQLGRKPTEAHRLQAYMPDNAQLLRNRMGTAPGMWFEHGGKVLVSMPGVPYEMKSLMKEEVLPRLKAQFPLRAIAHRTLLTSGTGESRIAERIADLEDTLPPHIKLAYLPNLGQVRLRLSGEGADLASLEQEVDSWAKRFRERLVDIVFGEGADRLQAAVGRLLQERGLFLATAESCTGGYVGHLITSVPGSSAYYTGGAVVYSNELKQKLLGVSPQTLSQHGAVSEEVVREMVAGTIEHIGGQVAIAISGIAGPGGGTPDKPVGTIWLAVGNRQVTEALLLRAGKDREKNIQYTGAHALHLLRQFLLRHYPQ</sequence>
<comment type="caution">
    <text evidence="3">The sequence shown here is derived from an EMBL/GenBank/DDBJ whole genome shotgun (WGS) entry which is preliminary data.</text>
</comment>
<gene>
    <name evidence="3" type="ORF">FRY97_05445</name>
</gene>
<dbReference type="RefSeq" id="WP_147166427.1">
    <property type="nucleotide sequence ID" value="NZ_VOOR01000008.1"/>
</dbReference>
<dbReference type="InterPro" id="IPR050101">
    <property type="entry name" value="CinA"/>
</dbReference>
<evidence type="ECO:0000313" key="3">
    <source>
        <dbReference type="EMBL" id="TXB66258.1"/>
    </source>
</evidence>
<dbReference type="HAMAP" id="MF_00226_B">
    <property type="entry name" value="CinA_B"/>
    <property type="match status" value="1"/>
</dbReference>
<dbReference type="InterPro" id="IPR008135">
    <property type="entry name" value="Competence-induced_CinA"/>
</dbReference>
<dbReference type="EMBL" id="VOOR01000008">
    <property type="protein sequence ID" value="TXB66258.1"/>
    <property type="molecule type" value="Genomic_DNA"/>
</dbReference>
<accession>A0A5C6RV68</accession>
<dbReference type="SUPFAM" id="SSF142433">
    <property type="entry name" value="CinA-like"/>
    <property type="match status" value="1"/>
</dbReference>
<dbReference type="CDD" id="cd00885">
    <property type="entry name" value="cinA"/>
    <property type="match status" value="1"/>
</dbReference>
<dbReference type="NCBIfam" id="TIGR00200">
    <property type="entry name" value="cinA_nterm"/>
    <property type="match status" value="1"/>
</dbReference>
<dbReference type="AlphaFoldDB" id="A0A5C6RV68"/>
<evidence type="ECO:0000256" key="1">
    <source>
        <dbReference type="HAMAP-Rule" id="MF_00226"/>
    </source>
</evidence>
<dbReference type="Gene3D" id="3.90.950.20">
    <property type="entry name" value="CinA-like"/>
    <property type="match status" value="1"/>
</dbReference>
<comment type="similarity">
    <text evidence="1">Belongs to the CinA family.</text>
</comment>
<dbReference type="InterPro" id="IPR041424">
    <property type="entry name" value="CinA_KH"/>
</dbReference>
<dbReference type="OrthoDB" id="9801454at2"/>
<keyword evidence="4" id="KW-1185">Reference proteome</keyword>
<name>A0A5C6RV68_9BACT</name>
<dbReference type="NCBIfam" id="TIGR00199">
    <property type="entry name" value="PncC_domain"/>
    <property type="match status" value="1"/>
</dbReference>
<evidence type="ECO:0000313" key="4">
    <source>
        <dbReference type="Proteomes" id="UP000321580"/>
    </source>
</evidence>
<organism evidence="3 4">
    <name type="scientific">Phaeodactylibacter luteus</name>
    <dbReference type="NCBI Taxonomy" id="1564516"/>
    <lineage>
        <taxon>Bacteria</taxon>
        <taxon>Pseudomonadati</taxon>
        <taxon>Bacteroidota</taxon>
        <taxon>Saprospiria</taxon>
        <taxon>Saprospirales</taxon>
        <taxon>Haliscomenobacteraceae</taxon>
        <taxon>Phaeodactylibacter</taxon>
    </lineage>
</organism>
<dbReference type="NCBIfam" id="TIGR00177">
    <property type="entry name" value="molyb_syn"/>
    <property type="match status" value="1"/>
</dbReference>
<protein>
    <recommendedName>
        <fullName evidence="1">CinA-like protein</fullName>
    </recommendedName>
</protein>
<dbReference type="InterPro" id="IPR036653">
    <property type="entry name" value="CinA-like_C"/>
</dbReference>
<dbReference type="SUPFAM" id="SSF53218">
    <property type="entry name" value="Molybdenum cofactor biosynthesis proteins"/>
    <property type="match status" value="1"/>
</dbReference>
<evidence type="ECO:0000259" key="2">
    <source>
        <dbReference type="SMART" id="SM00852"/>
    </source>
</evidence>
<dbReference type="Gene3D" id="3.30.70.2860">
    <property type="match status" value="1"/>
</dbReference>
<dbReference type="InterPro" id="IPR036425">
    <property type="entry name" value="MoaB/Mog-like_dom_sf"/>
</dbReference>
<dbReference type="SMART" id="SM00852">
    <property type="entry name" value="MoCF_biosynth"/>
    <property type="match status" value="1"/>
</dbReference>
<proteinExistence type="inferred from homology"/>
<dbReference type="NCBIfam" id="NF001813">
    <property type="entry name" value="PRK00549.1"/>
    <property type="match status" value="1"/>
</dbReference>
<dbReference type="Gene3D" id="3.40.980.10">
    <property type="entry name" value="MoaB/Mog-like domain"/>
    <property type="match status" value="1"/>
</dbReference>
<reference evidence="3 4" key="1">
    <citation type="submission" date="2019-08" db="EMBL/GenBank/DDBJ databases">
        <title>Genome of Phaeodactylibacter luteus.</title>
        <authorList>
            <person name="Bowman J.P."/>
        </authorList>
    </citation>
    <scope>NUCLEOTIDE SEQUENCE [LARGE SCALE GENOMIC DNA]</scope>
    <source>
        <strain evidence="3 4">KCTC 42180</strain>
    </source>
</reference>
<dbReference type="PIRSF" id="PIRSF006728">
    <property type="entry name" value="CinA"/>
    <property type="match status" value="1"/>
</dbReference>
<dbReference type="Proteomes" id="UP000321580">
    <property type="component" value="Unassembled WGS sequence"/>
</dbReference>
<feature type="domain" description="MoaB/Mog" evidence="2">
    <location>
        <begin position="4"/>
        <end position="171"/>
    </location>
</feature>
<dbReference type="InterPro" id="IPR001453">
    <property type="entry name" value="MoaB/Mog_dom"/>
</dbReference>
<dbReference type="PANTHER" id="PTHR13939">
    <property type="entry name" value="NICOTINAMIDE-NUCLEOTIDE AMIDOHYDROLASE PNCC"/>
    <property type="match status" value="1"/>
</dbReference>
<dbReference type="PANTHER" id="PTHR13939:SF0">
    <property type="entry name" value="NMN AMIDOHYDROLASE-LIKE PROTEIN YFAY"/>
    <property type="match status" value="1"/>
</dbReference>